<keyword evidence="9" id="KW-0472">Membrane</keyword>
<dbReference type="GO" id="GO:0000155">
    <property type="term" value="F:phosphorelay sensor kinase activity"/>
    <property type="evidence" value="ECO:0007669"/>
    <property type="project" value="InterPro"/>
</dbReference>
<evidence type="ECO:0000256" key="9">
    <source>
        <dbReference type="SAM" id="Phobius"/>
    </source>
</evidence>
<evidence type="ECO:0000256" key="6">
    <source>
        <dbReference type="ARBA" id="ARBA00022777"/>
    </source>
</evidence>
<dbReference type="AlphaFoldDB" id="A0A448MY42"/>
<dbReference type="InterPro" id="IPR011712">
    <property type="entry name" value="Sig_transdc_His_kin_sub3_dim/P"/>
</dbReference>
<feature type="transmembrane region" description="Helical" evidence="9">
    <location>
        <begin position="74"/>
        <end position="95"/>
    </location>
</feature>
<keyword evidence="5" id="KW-0547">Nucleotide-binding</keyword>
<evidence type="ECO:0000256" key="2">
    <source>
        <dbReference type="ARBA" id="ARBA00012438"/>
    </source>
</evidence>
<dbReference type="Pfam" id="PF02518">
    <property type="entry name" value="HATPase_c"/>
    <property type="match status" value="1"/>
</dbReference>
<keyword evidence="12" id="KW-1185">Reference proteome</keyword>
<keyword evidence="8" id="KW-0902">Two-component regulatory system</keyword>
<gene>
    <name evidence="11" type="primary">devS_1</name>
    <name evidence="11" type="ORF">NCTC12967_01395</name>
</gene>
<reference evidence="11 12" key="1">
    <citation type="submission" date="2018-12" db="EMBL/GenBank/DDBJ databases">
        <authorList>
            <consortium name="Pathogen Informatics"/>
        </authorList>
    </citation>
    <scope>NUCLEOTIDE SEQUENCE [LARGE SCALE GENOMIC DNA]</scope>
    <source>
        <strain evidence="11 12">NCTC12967</strain>
    </source>
</reference>
<proteinExistence type="predicted"/>
<dbReference type="InterPro" id="IPR050482">
    <property type="entry name" value="Sensor_HK_TwoCompSys"/>
</dbReference>
<evidence type="ECO:0000313" key="12">
    <source>
        <dbReference type="Proteomes" id="UP000273044"/>
    </source>
</evidence>
<evidence type="ECO:0000256" key="5">
    <source>
        <dbReference type="ARBA" id="ARBA00022741"/>
    </source>
</evidence>
<evidence type="ECO:0000256" key="3">
    <source>
        <dbReference type="ARBA" id="ARBA00022553"/>
    </source>
</evidence>
<dbReference type="EC" id="2.7.13.3" evidence="2"/>
<keyword evidence="6 11" id="KW-0418">Kinase</keyword>
<dbReference type="GO" id="GO:0046983">
    <property type="term" value="F:protein dimerization activity"/>
    <property type="evidence" value="ECO:0007669"/>
    <property type="project" value="InterPro"/>
</dbReference>
<evidence type="ECO:0000256" key="4">
    <source>
        <dbReference type="ARBA" id="ARBA00022679"/>
    </source>
</evidence>
<dbReference type="InterPro" id="IPR003594">
    <property type="entry name" value="HATPase_dom"/>
</dbReference>
<keyword evidence="3" id="KW-0597">Phosphoprotein</keyword>
<dbReference type="PANTHER" id="PTHR24421">
    <property type="entry name" value="NITRATE/NITRITE SENSOR PROTEIN NARX-RELATED"/>
    <property type="match status" value="1"/>
</dbReference>
<dbReference type="Pfam" id="PF07730">
    <property type="entry name" value="HisKA_3"/>
    <property type="match status" value="1"/>
</dbReference>
<keyword evidence="4 11" id="KW-0808">Transferase</keyword>
<dbReference type="SMART" id="SM00387">
    <property type="entry name" value="HATPase_c"/>
    <property type="match status" value="1"/>
</dbReference>
<dbReference type="InterPro" id="IPR036890">
    <property type="entry name" value="HATPase_C_sf"/>
</dbReference>
<organism evidence="11 12">
    <name type="scientific">Arachnia propionica</name>
    <dbReference type="NCBI Taxonomy" id="1750"/>
    <lineage>
        <taxon>Bacteria</taxon>
        <taxon>Bacillati</taxon>
        <taxon>Actinomycetota</taxon>
        <taxon>Actinomycetes</taxon>
        <taxon>Propionibacteriales</taxon>
        <taxon>Propionibacteriaceae</taxon>
        <taxon>Arachnia</taxon>
    </lineage>
</organism>
<dbReference type="GO" id="GO:0005524">
    <property type="term" value="F:ATP binding"/>
    <property type="evidence" value="ECO:0007669"/>
    <property type="project" value="UniProtKB-KW"/>
</dbReference>
<comment type="catalytic activity">
    <reaction evidence="1">
        <text>ATP + protein L-histidine = ADP + protein N-phospho-L-histidine.</text>
        <dbReference type="EC" id="2.7.13.3"/>
    </reaction>
</comment>
<accession>A0A448MY42</accession>
<keyword evidence="7" id="KW-0067">ATP-binding</keyword>
<evidence type="ECO:0000259" key="10">
    <source>
        <dbReference type="SMART" id="SM00387"/>
    </source>
</evidence>
<protein>
    <recommendedName>
        <fullName evidence="2">histidine kinase</fullName>
        <ecNumber evidence="2">2.7.13.3</ecNumber>
    </recommendedName>
</protein>
<keyword evidence="9" id="KW-0812">Transmembrane</keyword>
<evidence type="ECO:0000256" key="7">
    <source>
        <dbReference type="ARBA" id="ARBA00022840"/>
    </source>
</evidence>
<feature type="transmembrane region" description="Helical" evidence="9">
    <location>
        <begin position="115"/>
        <end position="135"/>
    </location>
</feature>
<evidence type="ECO:0000313" key="11">
    <source>
        <dbReference type="EMBL" id="VEH70110.1"/>
    </source>
</evidence>
<feature type="transmembrane region" description="Helical" evidence="9">
    <location>
        <begin position="52"/>
        <end position="67"/>
    </location>
</feature>
<feature type="domain" description="Histidine kinase/HSP90-like ATPase" evidence="10">
    <location>
        <begin position="298"/>
        <end position="394"/>
    </location>
</feature>
<evidence type="ECO:0000256" key="1">
    <source>
        <dbReference type="ARBA" id="ARBA00000085"/>
    </source>
</evidence>
<sequence>MVGHRCLPPESLLAETAFVRWMRTHPRATDWMVVLACAGLQEAVLLFGGEPAGWAGQIFVIFAAVLIQRRRHPFAVLVATTTAAVVATPFLPGLAQQRLPQAFALYMVAANQGAGMALMGYTMTVGAAFLTGTLVMLGGGSRFSPSILDPLGLAVLAAGFLIRARRERRESLTELIRQRVEHAALTERSRITAEMHDVVAHSVTVMLALAGGARVAWEKHPERARDALENLNEVGVTALHEMQRILRILRTEDAELDAALETSGHNVESLDELARTFRAAGLPVTLSRSGPVEMNDPALETTIHRMVKEALTNALRYAQDATEVRVRIDTGPEAIDVTVTDNGRPAAPSPSIGGGVGLTGIRERAAAFGGTSEAGPLRGGGWRTHARIPLRQESET</sequence>
<dbReference type="PANTHER" id="PTHR24421:SF10">
    <property type="entry name" value="NITRATE_NITRITE SENSOR PROTEIN NARQ"/>
    <property type="match status" value="1"/>
</dbReference>
<evidence type="ECO:0000256" key="8">
    <source>
        <dbReference type="ARBA" id="ARBA00023012"/>
    </source>
</evidence>
<dbReference type="GO" id="GO:0016020">
    <property type="term" value="C:membrane"/>
    <property type="evidence" value="ECO:0007669"/>
    <property type="project" value="InterPro"/>
</dbReference>
<dbReference type="Gene3D" id="3.30.565.10">
    <property type="entry name" value="Histidine kinase-like ATPase, C-terminal domain"/>
    <property type="match status" value="1"/>
</dbReference>
<dbReference type="SUPFAM" id="SSF55874">
    <property type="entry name" value="ATPase domain of HSP90 chaperone/DNA topoisomerase II/histidine kinase"/>
    <property type="match status" value="1"/>
</dbReference>
<dbReference type="Proteomes" id="UP000273044">
    <property type="component" value="Chromosome"/>
</dbReference>
<feature type="transmembrane region" description="Helical" evidence="9">
    <location>
        <begin position="147"/>
        <end position="164"/>
    </location>
</feature>
<dbReference type="CDD" id="cd16917">
    <property type="entry name" value="HATPase_UhpB-NarQ-NarX-like"/>
    <property type="match status" value="1"/>
</dbReference>
<dbReference type="Gene3D" id="1.20.5.1930">
    <property type="match status" value="1"/>
</dbReference>
<dbReference type="EMBL" id="LR134406">
    <property type="protein sequence ID" value="VEH70110.1"/>
    <property type="molecule type" value="Genomic_DNA"/>
</dbReference>
<name>A0A448MY42_9ACTN</name>
<keyword evidence="9" id="KW-1133">Transmembrane helix</keyword>